<reference evidence="2" key="1">
    <citation type="journal article" date="2019" name="Int. J. Syst. Evol. Microbiol.">
        <title>The Global Catalogue of Microorganisms (GCM) 10K type strain sequencing project: providing services to taxonomists for standard genome sequencing and annotation.</title>
        <authorList>
            <consortium name="The Broad Institute Genomics Platform"/>
            <consortium name="The Broad Institute Genome Sequencing Center for Infectious Disease"/>
            <person name="Wu L."/>
            <person name="Ma J."/>
        </authorList>
    </citation>
    <scope>NUCLEOTIDE SEQUENCE [LARGE SCALE GENOMIC DNA]</scope>
    <source>
        <strain evidence="2">JCM 18055</strain>
    </source>
</reference>
<comment type="caution">
    <text evidence="1">The sequence shown here is derived from an EMBL/GenBank/DDBJ whole genome shotgun (WGS) entry which is preliminary data.</text>
</comment>
<dbReference type="NCBIfam" id="TIGR00624">
    <property type="entry name" value="tag"/>
    <property type="match status" value="1"/>
</dbReference>
<protein>
    <submittedName>
        <fullName evidence="1">DNA-3-methyladenine glycosylase I</fullName>
    </submittedName>
</protein>
<evidence type="ECO:0000313" key="2">
    <source>
        <dbReference type="Proteomes" id="UP001500325"/>
    </source>
</evidence>
<dbReference type="Proteomes" id="UP001500325">
    <property type="component" value="Unassembled WGS sequence"/>
</dbReference>
<dbReference type="InterPro" id="IPR005019">
    <property type="entry name" value="Adenine_glyco"/>
</dbReference>
<name>A0ABP8WKQ9_9PSEU</name>
<dbReference type="PANTHER" id="PTHR30037:SF4">
    <property type="entry name" value="DNA-3-METHYLADENINE GLYCOSYLASE I"/>
    <property type="match status" value="1"/>
</dbReference>
<dbReference type="Pfam" id="PF03352">
    <property type="entry name" value="Adenine_glyco"/>
    <property type="match status" value="1"/>
</dbReference>
<sequence length="209" mass="22693">MSEGPRNVRPVTIPAPDGLTRCGWATSAPDYVAYHDEEWGFPLHGERALFERLTLEAFQSGLSWLVILRKRPHFRKAFADFDPAAVAAFGDGDVERLLGDAGIVRNRAKIEATLANARAVLTLDTPLDELLWSFAPAEHVRPATLAEVPAVTPESRAMAKELKRRGFRFVGPTTCYALMQAAGLVDDHVADCFRAAGPGAPESPASTPD</sequence>
<proteinExistence type="predicted"/>
<dbReference type="Gene3D" id="1.10.340.30">
    <property type="entry name" value="Hypothetical protein, domain 2"/>
    <property type="match status" value="1"/>
</dbReference>
<dbReference type="InterPro" id="IPR011257">
    <property type="entry name" value="DNA_glycosylase"/>
</dbReference>
<evidence type="ECO:0000313" key="1">
    <source>
        <dbReference type="EMBL" id="GAA4690251.1"/>
    </source>
</evidence>
<dbReference type="EMBL" id="BAABIC010000008">
    <property type="protein sequence ID" value="GAA4690251.1"/>
    <property type="molecule type" value="Genomic_DNA"/>
</dbReference>
<dbReference type="InterPro" id="IPR052891">
    <property type="entry name" value="DNA-3mA_glycosylase"/>
</dbReference>
<gene>
    <name evidence="1" type="ORF">GCM10023215_28540</name>
</gene>
<dbReference type="SUPFAM" id="SSF48150">
    <property type="entry name" value="DNA-glycosylase"/>
    <property type="match status" value="1"/>
</dbReference>
<organism evidence="1 2">
    <name type="scientific">Pseudonocardia yuanmonensis</name>
    <dbReference type="NCBI Taxonomy" id="1095914"/>
    <lineage>
        <taxon>Bacteria</taxon>
        <taxon>Bacillati</taxon>
        <taxon>Actinomycetota</taxon>
        <taxon>Actinomycetes</taxon>
        <taxon>Pseudonocardiales</taxon>
        <taxon>Pseudonocardiaceae</taxon>
        <taxon>Pseudonocardia</taxon>
    </lineage>
</organism>
<accession>A0ABP8WKQ9</accession>
<dbReference type="PANTHER" id="PTHR30037">
    <property type="entry name" value="DNA-3-METHYLADENINE GLYCOSYLASE 1"/>
    <property type="match status" value="1"/>
</dbReference>
<dbReference type="InterPro" id="IPR004597">
    <property type="entry name" value="Tag"/>
</dbReference>
<keyword evidence="2" id="KW-1185">Reference proteome</keyword>